<feature type="signal peptide" evidence="1">
    <location>
        <begin position="1"/>
        <end position="19"/>
    </location>
</feature>
<dbReference type="SUPFAM" id="SSF57302">
    <property type="entry name" value="Snake toxin-like"/>
    <property type="match status" value="1"/>
</dbReference>
<dbReference type="HOGENOM" id="CLU_2280988_0_0_1"/>
<keyword evidence="3" id="KW-1185">Reference proteome</keyword>
<reference evidence="2 3" key="2">
    <citation type="journal article" date="2010" name="Nucleic Acids Res.">
        <title>BeetleBase in 2010: revisions to provide comprehensive genomic information for Tribolium castaneum.</title>
        <authorList>
            <person name="Kim H.S."/>
            <person name="Murphy T."/>
            <person name="Xia J."/>
            <person name="Caragea D."/>
            <person name="Park Y."/>
            <person name="Beeman R.W."/>
            <person name="Lorenzen M.D."/>
            <person name="Butcher S."/>
            <person name="Manak J.R."/>
            <person name="Brown S.J."/>
        </authorList>
    </citation>
    <scope>GENOME REANNOTATION</scope>
    <source>
        <strain evidence="2 3">Georgia GA2</strain>
    </source>
</reference>
<name>D2CFX9_TRICA</name>
<evidence type="ECO:0000313" key="2">
    <source>
        <dbReference type="EMBL" id="EFA13193.1"/>
    </source>
</evidence>
<proteinExistence type="predicted"/>
<keyword evidence="1" id="KW-0732">Signal</keyword>
<feature type="chain" id="PRO_5003030076" evidence="1">
    <location>
        <begin position="20"/>
        <end position="102"/>
    </location>
</feature>
<dbReference type="InterPro" id="IPR045860">
    <property type="entry name" value="Snake_toxin-like_sf"/>
</dbReference>
<dbReference type="EMBL" id="KQ971334">
    <property type="protein sequence ID" value="EFA13193.1"/>
    <property type="molecule type" value="Genomic_DNA"/>
</dbReference>
<evidence type="ECO:0000313" key="3">
    <source>
        <dbReference type="Proteomes" id="UP000007266"/>
    </source>
</evidence>
<evidence type="ECO:0000256" key="1">
    <source>
        <dbReference type="SAM" id="SignalP"/>
    </source>
</evidence>
<organism evidence="2 3">
    <name type="scientific">Tribolium castaneum</name>
    <name type="common">Red flour beetle</name>
    <dbReference type="NCBI Taxonomy" id="7070"/>
    <lineage>
        <taxon>Eukaryota</taxon>
        <taxon>Metazoa</taxon>
        <taxon>Ecdysozoa</taxon>
        <taxon>Arthropoda</taxon>
        <taxon>Hexapoda</taxon>
        <taxon>Insecta</taxon>
        <taxon>Pterygota</taxon>
        <taxon>Neoptera</taxon>
        <taxon>Endopterygota</taxon>
        <taxon>Coleoptera</taxon>
        <taxon>Polyphaga</taxon>
        <taxon>Cucujiformia</taxon>
        <taxon>Tenebrionidae</taxon>
        <taxon>Tenebrionidae incertae sedis</taxon>
        <taxon>Tribolium</taxon>
    </lineage>
</organism>
<gene>
    <name evidence="2" type="primary">AUGUSTUS-3.0.2_16395</name>
    <name evidence="2" type="ORF">TcasGA2_TC016395</name>
</gene>
<accession>D2CFX9</accession>
<reference evidence="2 3" key="1">
    <citation type="journal article" date="2008" name="Nature">
        <title>The genome of the model beetle and pest Tribolium castaneum.</title>
        <authorList>
            <consortium name="Tribolium Genome Sequencing Consortium"/>
            <person name="Richards S."/>
            <person name="Gibbs R.A."/>
            <person name="Weinstock G.M."/>
            <person name="Brown S.J."/>
            <person name="Denell R."/>
            <person name="Beeman R.W."/>
            <person name="Gibbs R."/>
            <person name="Beeman R.W."/>
            <person name="Brown S.J."/>
            <person name="Bucher G."/>
            <person name="Friedrich M."/>
            <person name="Grimmelikhuijzen C.J."/>
            <person name="Klingler M."/>
            <person name="Lorenzen M."/>
            <person name="Richards S."/>
            <person name="Roth S."/>
            <person name="Schroder R."/>
            <person name="Tautz D."/>
            <person name="Zdobnov E.M."/>
            <person name="Muzny D."/>
            <person name="Gibbs R.A."/>
            <person name="Weinstock G.M."/>
            <person name="Attaway T."/>
            <person name="Bell S."/>
            <person name="Buhay C.J."/>
            <person name="Chandrabose M.N."/>
            <person name="Chavez D."/>
            <person name="Clerk-Blankenburg K.P."/>
            <person name="Cree A."/>
            <person name="Dao M."/>
            <person name="Davis C."/>
            <person name="Chacko J."/>
            <person name="Dinh H."/>
            <person name="Dugan-Rocha S."/>
            <person name="Fowler G."/>
            <person name="Garner T.T."/>
            <person name="Garnes J."/>
            <person name="Gnirke A."/>
            <person name="Hawes A."/>
            <person name="Hernandez J."/>
            <person name="Hines S."/>
            <person name="Holder M."/>
            <person name="Hume J."/>
            <person name="Jhangiani S.N."/>
            <person name="Joshi V."/>
            <person name="Khan Z.M."/>
            <person name="Jackson L."/>
            <person name="Kovar C."/>
            <person name="Kowis A."/>
            <person name="Lee S."/>
            <person name="Lewis L.R."/>
            <person name="Margolis J."/>
            <person name="Morgan M."/>
            <person name="Nazareth L.V."/>
            <person name="Nguyen N."/>
            <person name="Okwuonu G."/>
            <person name="Parker D."/>
            <person name="Richards S."/>
            <person name="Ruiz S.J."/>
            <person name="Santibanez J."/>
            <person name="Savard J."/>
            <person name="Scherer S.E."/>
            <person name="Schneider B."/>
            <person name="Sodergren E."/>
            <person name="Tautz D."/>
            <person name="Vattahil S."/>
            <person name="Villasana D."/>
            <person name="White C.S."/>
            <person name="Wright R."/>
            <person name="Park Y."/>
            <person name="Beeman R.W."/>
            <person name="Lord J."/>
            <person name="Oppert B."/>
            <person name="Lorenzen M."/>
            <person name="Brown S."/>
            <person name="Wang L."/>
            <person name="Savard J."/>
            <person name="Tautz D."/>
            <person name="Richards S."/>
            <person name="Weinstock G."/>
            <person name="Gibbs R.A."/>
            <person name="Liu Y."/>
            <person name="Worley K."/>
            <person name="Weinstock G."/>
            <person name="Elsik C.G."/>
            <person name="Reese J.T."/>
            <person name="Elhaik E."/>
            <person name="Landan G."/>
            <person name="Graur D."/>
            <person name="Arensburger P."/>
            <person name="Atkinson P."/>
            <person name="Beeman R.W."/>
            <person name="Beidler J."/>
            <person name="Brown S.J."/>
            <person name="Demuth J.P."/>
            <person name="Drury D.W."/>
            <person name="Du Y.Z."/>
            <person name="Fujiwara H."/>
            <person name="Lorenzen M."/>
            <person name="Maselli V."/>
            <person name="Osanai M."/>
            <person name="Park Y."/>
            <person name="Robertson H.M."/>
            <person name="Tu Z."/>
            <person name="Wang J.J."/>
            <person name="Wang S."/>
            <person name="Richards S."/>
            <person name="Song H."/>
            <person name="Zhang L."/>
            <person name="Sodergren E."/>
            <person name="Werner D."/>
            <person name="Stanke M."/>
            <person name="Morgenstern B."/>
            <person name="Solovyev V."/>
            <person name="Kosarev P."/>
            <person name="Brown G."/>
            <person name="Chen H.C."/>
            <person name="Ermolaeva O."/>
            <person name="Hlavina W."/>
            <person name="Kapustin Y."/>
            <person name="Kiryutin B."/>
            <person name="Kitts P."/>
            <person name="Maglott D."/>
            <person name="Pruitt K."/>
            <person name="Sapojnikov V."/>
            <person name="Souvorov A."/>
            <person name="Mackey A.J."/>
            <person name="Waterhouse R.M."/>
            <person name="Wyder S."/>
            <person name="Zdobnov E.M."/>
            <person name="Zdobnov E.M."/>
            <person name="Wyder S."/>
            <person name="Kriventseva E.V."/>
            <person name="Kadowaki T."/>
            <person name="Bork P."/>
            <person name="Aranda M."/>
            <person name="Bao R."/>
            <person name="Beermann A."/>
            <person name="Berns N."/>
            <person name="Bolognesi R."/>
            <person name="Bonneton F."/>
            <person name="Bopp D."/>
            <person name="Brown S.J."/>
            <person name="Bucher G."/>
            <person name="Butts T."/>
            <person name="Chaumot A."/>
            <person name="Denell R.E."/>
            <person name="Ferrier D.E."/>
            <person name="Friedrich M."/>
            <person name="Gordon C.M."/>
            <person name="Jindra M."/>
            <person name="Klingler M."/>
            <person name="Lan Q."/>
            <person name="Lattorff H.M."/>
            <person name="Laudet V."/>
            <person name="von Levetsow C."/>
            <person name="Liu Z."/>
            <person name="Lutz R."/>
            <person name="Lynch J.A."/>
            <person name="da Fonseca R.N."/>
            <person name="Posnien N."/>
            <person name="Reuter R."/>
            <person name="Roth S."/>
            <person name="Savard J."/>
            <person name="Schinko J.B."/>
            <person name="Schmitt C."/>
            <person name="Schoppmeier M."/>
            <person name="Schroder R."/>
            <person name="Shippy T.D."/>
            <person name="Simonnet F."/>
            <person name="Marques-Souza H."/>
            <person name="Tautz D."/>
            <person name="Tomoyasu Y."/>
            <person name="Trauner J."/>
            <person name="Van der Zee M."/>
            <person name="Vervoort M."/>
            <person name="Wittkopp N."/>
            <person name="Wimmer E.A."/>
            <person name="Yang X."/>
            <person name="Jones A.K."/>
            <person name="Sattelle D.B."/>
            <person name="Ebert P.R."/>
            <person name="Nelson D."/>
            <person name="Scott J.G."/>
            <person name="Beeman R.W."/>
            <person name="Muthukrishnan S."/>
            <person name="Kramer K.J."/>
            <person name="Arakane Y."/>
            <person name="Beeman R.W."/>
            <person name="Zhu Q."/>
            <person name="Hogenkamp D."/>
            <person name="Dixit R."/>
            <person name="Oppert B."/>
            <person name="Jiang H."/>
            <person name="Zou Z."/>
            <person name="Marshall J."/>
            <person name="Elpidina E."/>
            <person name="Vinokurov K."/>
            <person name="Oppert C."/>
            <person name="Zou Z."/>
            <person name="Evans J."/>
            <person name="Lu Z."/>
            <person name="Zhao P."/>
            <person name="Sumathipala N."/>
            <person name="Altincicek B."/>
            <person name="Vilcinskas A."/>
            <person name="Williams M."/>
            <person name="Hultmark D."/>
            <person name="Hetru C."/>
            <person name="Jiang H."/>
            <person name="Grimmelikhuijzen C.J."/>
            <person name="Hauser F."/>
            <person name="Cazzamali G."/>
            <person name="Williamson M."/>
            <person name="Park Y."/>
            <person name="Li B."/>
            <person name="Tanaka Y."/>
            <person name="Predel R."/>
            <person name="Neupert S."/>
            <person name="Schachtner J."/>
            <person name="Verleyen P."/>
            <person name="Raible F."/>
            <person name="Bork P."/>
            <person name="Friedrich M."/>
            <person name="Walden K.K."/>
            <person name="Robertson H.M."/>
            <person name="Angeli S."/>
            <person name="Foret S."/>
            <person name="Bucher G."/>
            <person name="Schuetz S."/>
            <person name="Maleszka R."/>
            <person name="Wimmer E.A."/>
            <person name="Beeman R.W."/>
            <person name="Lorenzen M."/>
            <person name="Tomoyasu Y."/>
            <person name="Miller S.C."/>
            <person name="Grossmann D."/>
            <person name="Bucher G."/>
        </authorList>
    </citation>
    <scope>NUCLEOTIDE SEQUENCE [LARGE SCALE GENOMIC DNA]</scope>
    <source>
        <strain evidence="2 3">Georgia GA2</strain>
    </source>
</reference>
<sequence length="102" mass="11491">MKLLTVFLALALYNVGVTAQLNCYNCRGDDCDESENPLEDQETTCDDNQKFCVSGWVPVDDEKVAFRQCFKAEDAETIENICKEQEGVCKACQEDYCNVSVE</sequence>
<dbReference type="Proteomes" id="UP000007266">
    <property type="component" value="Linkage group 3"/>
</dbReference>
<protein>
    <submittedName>
        <fullName evidence="2">Uncharacterized protein</fullName>
    </submittedName>
</protein>
<dbReference type="AlphaFoldDB" id="D2CFX9"/>
<dbReference type="InParanoid" id="D2CFX9"/>